<reference evidence="5" key="1">
    <citation type="submission" date="2016-07" db="EMBL/GenBank/DDBJ databases">
        <title>Multiple horizontal gene transfer events from other fungi enriched the ability of initially mycotrophic Trichoderma (Ascomycota) to feed on dead plant biomass.</title>
        <authorList>
            <consortium name="DOE Joint Genome Institute"/>
            <person name="Atanasova L."/>
            <person name="Chenthamara K."/>
            <person name="Zhang J."/>
            <person name="Grujic M."/>
            <person name="Henrissat B."/>
            <person name="Kuo A."/>
            <person name="Aerts A."/>
            <person name="Salamov A."/>
            <person name="Lipzen A."/>
            <person name="Labutti K."/>
            <person name="Barry K."/>
            <person name="Miao Y."/>
            <person name="Rahimi M.J."/>
            <person name="Shen Q."/>
            <person name="Grigoriev I.V."/>
            <person name="Kubicek C.P."/>
            <person name="Druzhinina I.S."/>
        </authorList>
    </citation>
    <scope>NUCLEOTIDE SEQUENCE [LARGE SCALE GENOMIC DNA]</scope>
    <source>
        <strain evidence="5">TUCIM 6016</strain>
    </source>
</reference>
<proteinExistence type="predicted"/>
<keyword evidence="1" id="KW-0677">Repeat</keyword>
<dbReference type="SMART" id="SM00248">
    <property type="entry name" value="ANK"/>
    <property type="match status" value="4"/>
</dbReference>
<feature type="domain" description="Nephrocystin 3-like N-terminal" evidence="3">
    <location>
        <begin position="349"/>
        <end position="519"/>
    </location>
</feature>
<dbReference type="Pfam" id="PF24883">
    <property type="entry name" value="NPHP3_N"/>
    <property type="match status" value="1"/>
</dbReference>
<dbReference type="Proteomes" id="UP000241546">
    <property type="component" value="Unassembled WGS sequence"/>
</dbReference>
<evidence type="ECO:0000256" key="1">
    <source>
        <dbReference type="ARBA" id="ARBA00022737"/>
    </source>
</evidence>
<dbReference type="RefSeq" id="XP_024750898.1">
    <property type="nucleotide sequence ID" value="XM_024890176.1"/>
</dbReference>
<keyword evidence="5" id="KW-1185">Reference proteome</keyword>
<name>A0A2T4BE94_9HYPO</name>
<gene>
    <name evidence="4" type="ORF">BBK36DRAFT_1115913</name>
</gene>
<evidence type="ECO:0000256" key="2">
    <source>
        <dbReference type="SAM" id="MobiDB-lite"/>
    </source>
</evidence>
<dbReference type="InterPro" id="IPR056884">
    <property type="entry name" value="NPHP3-like_N"/>
</dbReference>
<accession>A0A2T4BE94</accession>
<dbReference type="AlphaFoldDB" id="A0A2T4BE94"/>
<dbReference type="SUPFAM" id="SSF48403">
    <property type="entry name" value="Ankyrin repeat"/>
    <property type="match status" value="1"/>
</dbReference>
<dbReference type="GeneID" id="36598294"/>
<sequence>MVTEASVPDTEDASSTAATEDSSPTLDTEDISSPPATETTSPPPTTCPETASNLDGAEVSTDHSLSVNLWEEVFRSVNDETKTWIQKHGLSSTPNADSDGQAKALIDHLQSQSLLNNRRTPTKLRIGNQTIVFREYVADVVNFLTMAGDLTATLVPRETSAPWAAGKALLKRADQMAALAATIQWFTRAIRRGQVYELLYKASTTDEQAVSNLRSALLDLYIAAMEFLARSDKLIRSGKAGQTLEVLLRPQQTADFLSDLVKKEQKVQLEAQACELSRQAKAHGKLDQGIKTALARLDGLSSPVTRIDKGVVRLLEAVDRDRLERLMHFISSEKFGKSHATVRETRTANTGNWLIHHDGFRDWQAIPSSSAVLCLTGTVGTGKTYLTSRVIDHMKGILESSAHDEGFAFFYCNRSGPSMQDPLTVLRSLARQLSYRAFDYDFLQKKVIHKCELANKEGRDFGYHDCKELILDSLNLYSRTTIILDALDESDITIYNLAEILIELVGKATKPVKLFISTRPDREYMDAFDTKTTITIDSSNQRDDIERFLNEKLYSTRLFKDRQEGIQGLIRETFASRNGGMFRWVYLQVQRLRLCTSDDAIRLWANTIPPDLMGTYDQLWEGIRAQRNEYDIALAERAVQWVMCSLEPLSSAIYLEAIRYAFEGDGLVQKDKQSEQQILSLCQDLLIIDEQRQVWMLSHASVAEYFESKGLFLGKCDAFVARTSLNFLMQFEWEPWYVAQPSEEMPICSFGEYAAHTWPLHVQRYDKWLGSMGGIAPDARLVRALKHFLGSPEESSEHYKRWLDKCHYFTRWSSKAQLLPNNMAVFTMCRYGFYNVLRDWWHNGSITEDMALSRCSGSSNALGLAAMADCAPICRILLRVMDINNPLAEGHYRAMKTAIVRGNKDIISLLVSEGRVDVNADVQDYFMRSTPVQWMIMQNLDLLPWALGQGWVDVNSEAGSSYGNALTTAVCRGTPQAVRILLEAGADANAPVECGIYGSALVAAATRADYSQVEIMRLLVAHGADAKLPLKSGRYGSPLEALFSFFPAAEHRPKCLSEALEFLLKAGADPAATLSVGRHGSALAAAAWLGCKDLLALMIEVVGREQTVECLERSRHPESEPFFKEAHWETWKQRAKETITYLRDEVGVDKEVLYKVGLWLVEPEEVGTFDGFTFRYY</sequence>
<dbReference type="EMBL" id="KZ680211">
    <property type="protein sequence ID" value="PTB67578.1"/>
    <property type="molecule type" value="Genomic_DNA"/>
</dbReference>
<organism evidence="4 5">
    <name type="scientific">Trichoderma citrinoviride</name>
    <dbReference type="NCBI Taxonomy" id="58853"/>
    <lineage>
        <taxon>Eukaryota</taxon>
        <taxon>Fungi</taxon>
        <taxon>Dikarya</taxon>
        <taxon>Ascomycota</taxon>
        <taxon>Pezizomycotina</taxon>
        <taxon>Sordariomycetes</taxon>
        <taxon>Hypocreomycetidae</taxon>
        <taxon>Hypocreales</taxon>
        <taxon>Hypocreaceae</taxon>
        <taxon>Trichoderma</taxon>
    </lineage>
</organism>
<evidence type="ECO:0000313" key="5">
    <source>
        <dbReference type="Proteomes" id="UP000241546"/>
    </source>
</evidence>
<dbReference type="PANTHER" id="PTHR10039:SF16">
    <property type="entry name" value="GPI INOSITOL-DEACYLASE"/>
    <property type="match status" value="1"/>
</dbReference>
<evidence type="ECO:0000259" key="3">
    <source>
        <dbReference type="Pfam" id="PF24883"/>
    </source>
</evidence>
<dbReference type="InterPro" id="IPR036770">
    <property type="entry name" value="Ankyrin_rpt-contain_sf"/>
</dbReference>
<dbReference type="SUPFAM" id="SSF52540">
    <property type="entry name" value="P-loop containing nucleoside triphosphate hydrolases"/>
    <property type="match status" value="1"/>
</dbReference>
<dbReference type="InterPro" id="IPR002110">
    <property type="entry name" value="Ankyrin_rpt"/>
</dbReference>
<dbReference type="InterPro" id="IPR027417">
    <property type="entry name" value="P-loop_NTPase"/>
</dbReference>
<feature type="compositionally biased region" description="Low complexity" evidence="2">
    <location>
        <begin position="13"/>
        <end position="25"/>
    </location>
</feature>
<dbReference type="OrthoDB" id="7464126at2759"/>
<dbReference type="Gene3D" id="1.25.40.20">
    <property type="entry name" value="Ankyrin repeat-containing domain"/>
    <property type="match status" value="1"/>
</dbReference>
<protein>
    <recommendedName>
        <fullName evidence="3">Nephrocystin 3-like N-terminal domain-containing protein</fullName>
    </recommendedName>
</protein>
<evidence type="ECO:0000313" key="4">
    <source>
        <dbReference type="EMBL" id="PTB67578.1"/>
    </source>
</evidence>
<feature type="region of interest" description="Disordered" evidence="2">
    <location>
        <begin position="1"/>
        <end position="59"/>
    </location>
</feature>
<dbReference type="Gene3D" id="3.40.50.300">
    <property type="entry name" value="P-loop containing nucleotide triphosphate hydrolases"/>
    <property type="match status" value="1"/>
</dbReference>
<dbReference type="PANTHER" id="PTHR10039">
    <property type="entry name" value="AMELOGENIN"/>
    <property type="match status" value="1"/>
</dbReference>